<name>A0A804JEC7_MUSAM</name>
<dbReference type="InParanoid" id="A0A804JEC7"/>
<sequence length="114" mass="13261">MSLVDKISWCWRYSTKLSVVHCLLLCLFVLMEITSNRNKQDNSTTETGRIWVLLLKCCWETGLVHSVFVNFARNSKCFCCQEPQPKRVKSRRVGVPLMLLLELQEKQGVQEVQL</sequence>
<gene>
    <name evidence="1" type="ORF">GSMUA_155390.1</name>
</gene>
<dbReference type="Gramene" id="Ma06_t09310.1">
    <property type="protein sequence ID" value="Ma06_p09310.1"/>
    <property type="gene ID" value="Ma06_g09310"/>
</dbReference>
<reference evidence="1" key="1">
    <citation type="submission" date="2021-03" db="EMBL/GenBank/DDBJ databases">
        <authorList>
            <consortium name="Genoscope - CEA"/>
            <person name="William W."/>
        </authorList>
    </citation>
    <scope>NUCLEOTIDE SEQUENCE</scope>
    <source>
        <strain evidence="1">Doubled-haploid Pahang</strain>
    </source>
</reference>
<dbReference type="EnsemblPlants" id="Ma06_t09310.1">
    <property type="protein sequence ID" value="Ma06_p09310.1"/>
    <property type="gene ID" value="Ma06_g09310"/>
</dbReference>
<reference evidence="2" key="2">
    <citation type="submission" date="2021-05" db="UniProtKB">
        <authorList>
            <consortium name="EnsemblPlants"/>
        </authorList>
    </citation>
    <scope>IDENTIFICATION</scope>
    <source>
        <strain evidence="2">subsp. malaccensis</strain>
    </source>
</reference>
<dbReference type="AlphaFoldDB" id="A0A804JEC7"/>
<keyword evidence="3" id="KW-1185">Reference proteome</keyword>
<evidence type="ECO:0000313" key="3">
    <source>
        <dbReference type="Proteomes" id="UP000012960"/>
    </source>
</evidence>
<evidence type="ECO:0000313" key="1">
    <source>
        <dbReference type="EMBL" id="CAG1845744.1"/>
    </source>
</evidence>
<protein>
    <submittedName>
        <fullName evidence="1">(wild Malaysian banana) hypothetical protein</fullName>
    </submittedName>
</protein>
<evidence type="ECO:0000313" key="2">
    <source>
        <dbReference type="EnsemblPlants" id="Ma06_p09310.1"/>
    </source>
</evidence>
<dbReference type="EMBL" id="HG996471">
    <property type="protein sequence ID" value="CAG1845744.1"/>
    <property type="molecule type" value="Genomic_DNA"/>
</dbReference>
<accession>A0A804JEC7</accession>
<proteinExistence type="predicted"/>
<organism evidence="2 3">
    <name type="scientific">Musa acuminata subsp. malaccensis</name>
    <name type="common">Wild banana</name>
    <name type="synonym">Musa malaccensis</name>
    <dbReference type="NCBI Taxonomy" id="214687"/>
    <lineage>
        <taxon>Eukaryota</taxon>
        <taxon>Viridiplantae</taxon>
        <taxon>Streptophyta</taxon>
        <taxon>Embryophyta</taxon>
        <taxon>Tracheophyta</taxon>
        <taxon>Spermatophyta</taxon>
        <taxon>Magnoliopsida</taxon>
        <taxon>Liliopsida</taxon>
        <taxon>Zingiberales</taxon>
        <taxon>Musaceae</taxon>
        <taxon>Musa</taxon>
    </lineage>
</organism>
<dbReference type="Proteomes" id="UP000012960">
    <property type="component" value="Unplaced"/>
</dbReference>